<gene>
    <name evidence="2" type="ORF">F896_00492</name>
</gene>
<feature type="signal peptide" evidence="1">
    <location>
        <begin position="1"/>
        <end position="25"/>
    </location>
</feature>
<feature type="chain" id="PRO_5004471093" evidence="1">
    <location>
        <begin position="26"/>
        <end position="236"/>
    </location>
</feature>
<dbReference type="PATRIC" id="fig|1217699.3.peg.475"/>
<name>R9B779_9GAMM</name>
<evidence type="ECO:0000313" key="2">
    <source>
        <dbReference type="EMBL" id="EOR10364.1"/>
    </source>
</evidence>
<accession>R9B779</accession>
<dbReference type="AlphaFoldDB" id="R9B779"/>
<comment type="caution">
    <text evidence="2">The sequence shown here is derived from an EMBL/GenBank/DDBJ whole genome shotgun (WGS) entry which is preliminary data.</text>
</comment>
<sequence>MFIMNKFIFLKMIVACNFFFNFCYAKENSSWNDYLQDSTQVKSPVEYIDAYNKYSVINPNLKIKLTDFGNIDKTKKNINYTLKKYGVQILNGKVVYDVLRTAVPVESNVDLALLYHDKAILAFRVREVSTINYVKIPFKRNQVTTFLYNIRNNNFIGIPVIHSDSEDKSEQTDLLMGDQVTYDAKKGLYTYLANVKTYQDGKIFPFKLVLNSSLKCISSTLGCETTGVLAAEKDIK</sequence>
<proteinExistence type="predicted"/>
<dbReference type="EMBL" id="AQFL01000004">
    <property type="protein sequence ID" value="EOR10364.1"/>
    <property type="molecule type" value="Genomic_DNA"/>
</dbReference>
<dbReference type="RefSeq" id="WP_016162452.1">
    <property type="nucleotide sequence ID" value="NZ_JAKZGC010000015.1"/>
</dbReference>
<keyword evidence="1" id="KW-0732">Signal</keyword>
<reference evidence="2 3" key="1">
    <citation type="submission" date="2013-03" db="EMBL/GenBank/DDBJ databases">
        <title>The Genome Sequence of Acinetobacter sp. CIP 110321.</title>
        <authorList>
            <consortium name="The Broad Institute Genome Sequencing Platform"/>
            <consortium name="The Broad Institute Genome Sequencing Center for Infectious Disease"/>
            <person name="Cerqueira G."/>
            <person name="Feldgarden M."/>
            <person name="Courvalin P."/>
            <person name="Perichon B."/>
            <person name="Grillot-Courvalin C."/>
            <person name="Clermont D."/>
            <person name="Rocha E."/>
            <person name="Yoon E.-J."/>
            <person name="Nemec A."/>
            <person name="Walker B."/>
            <person name="Young S.K."/>
            <person name="Zeng Q."/>
            <person name="Gargeya S."/>
            <person name="Fitzgerald M."/>
            <person name="Haas B."/>
            <person name="Abouelleil A."/>
            <person name="Alvarado L."/>
            <person name="Arachchi H.M."/>
            <person name="Berlin A.M."/>
            <person name="Chapman S.B."/>
            <person name="Dewar J."/>
            <person name="Goldberg J."/>
            <person name="Griggs A."/>
            <person name="Gujja S."/>
            <person name="Hansen M."/>
            <person name="Howarth C."/>
            <person name="Imamovic A."/>
            <person name="Larimer J."/>
            <person name="McCowan C."/>
            <person name="Murphy C."/>
            <person name="Neiman D."/>
            <person name="Pearson M."/>
            <person name="Priest M."/>
            <person name="Roberts A."/>
            <person name="Saif S."/>
            <person name="Shea T."/>
            <person name="Sisk P."/>
            <person name="Sykes S."/>
            <person name="Wortman J."/>
            <person name="Nusbaum C."/>
            <person name="Birren B."/>
        </authorList>
    </citation>
    <scope>NUCLEOTIDE SEQUENCE [LARGE SCALE GENOMIC DNA]</scope>
    <source>
        <strain evidence="2 3">CIP 110321</strain>
    </source>
</reference>
<evidence type="ECO:0000313" key="3">
    <source>
        <dbReference type="Proteomes" id="UP000016203"/>
    </source>
</evidence>
<organism evidence="2 3">
    <name type="scientific">Acinetobacter genomosp. 15BJ</name>
    <dbReference type="NCBI Taxonomy" id="106651"/>
    <lineage>
        <taxon>Bacteria</taxon>
        <taxon>Pseudomonadati</taxon>
        <taxon>Pseudomonadota</taxon>
        <taxon>Gammaproteobacteria</taxon>
        <taxon>Moraxellales</taxon>
        <taxon>Moraxellaceae</taxon>
        <taxon>Acinetobacter</taxon>
    </lineage>
</organism>
<dbReference type="HOGENOM" id="CLU_1192710_0_0_6"/>
<evidence type="ECO:0000256" key="1">
    <source>
        <dbReference type="SAM" id="SignalP"/>
    </source>
</evidence>
<protein>
    <submittedName>
        <fullName evidence="2">Uncharacterized protein</fullName>
    </submittedName>
</protein>
<dbReference type="Proteomes" id="UP000016203">
    <property type="component" value="Unassembled WGS sequence"/>
</dbReference>